<keyword evidence="5" id="KW-0539">Nucleus</keyword>
<keyword evidence="3" id="KW-0227">DNA damage</keyword>
<dbReference type="FunFam" id="3.30.565.10:FF:000109">
    <property type="entry name" value="Related to MLH1-DNA mismatch repair protein"/>
    <property type="match status" value="1"/>
</dbReference>
<dbReference type="Pfam" id="PF01119">
    <property type="entry name" value="DNA_mis_repair"/>
    <property type="match status" value="1"/>
</dbReference>
<evidence type="ECO:0000256" key="2">
    <source>
        <dbReference type="ARBA" id="ARBA00006082"/>
    </source>
</evidence>
<dbReference type="InterPro" id="IPR020568">
    <property type="entry name" value="Ribosomal_Su5_D2-typ_SF"/>
</dbReference>
<dbReference type="PROSITE" id="PS00058">
    <property type="entry name" value="DNA_MISMATCH_REPAIR_1"/>
    <property type="match status" value="1"/>
</dbReference>
<dbReference type="NCBIfam" id="TIGR00585">
    <property type="entry name" value="mutl"/>
    <property type="match status" value="1"/>
</dbReference>
<name>A0A8K0PBW8_LADFU</name>
<feature type="compositionally biased region" description="Basic and acidic residues" evidence="6">
    <location>
        <begin position="393"/>
        <end position="411"/>
    </location>
</feature>
<evidence type="ECO:0000313" key="8">
    <source>
        <dbReference type="EMBL" id="KAG8239238.1"/>
    </source>
</evidence>
<accession>A0A8K0PBW8</accession>
<dbReference type="GO" id="GO:0016887">
    <property type="term" value="F:ATP hydrolysis activity"/>
    <property type="evidence" value="ECO:0007669"/>
    <property type="project" value="InterPro"/>
</dbReference>
<dbReference type="InterPro" id="IPR013507">
    <property type="entry name" value="DNA_mismatch_S5_2-like"/>
</dbReference>
<feature type="compositionally biased region" description="Basic and acidic residues" evidence="6">
    <location>
        <begin position="368"/>
        <end position="381"/>
    </location>
</feature>
<evidence type="ECO:0000256" key="6">
    <source>
        <dbReference type="SAM" id="MobiDB-lite"/>
    </source>
</evidence>
<dbReference type="FunFam" id="3.30.230.10:FF:000014">
    <property type="entry name" value="DNA mismatch repair protein Mlh1"/>
    <property type="match status" value="1"/>
</dbReference>
<dbReference type="OrthoDB" id="10263226at2759"/>
<protein>
    <recommendedName>
        <fullName evidence="7">DNA mismatch repair protein S5 domain-containing protein</fullName>
    </recommendedName>
</protein>
<dbReference type="InterPro" id="IPR002099">
    <property type="entry name" value="MutL/Mlh/PMS"/>
</dbReference>
<dbReference type="InterPro" id="IPR014762">
    <property type="entry name" value="DNA_mismatch_repair_CS"/>
</dbReference>
<dbReference type="Pfam" id="PF13589">
    <property type="entry name" value="HATPase_c_3"/>
    <property type="match status" value="1"/>
</dbReference>
<proteinExistence type="inferred from homology"/>
<evidence type="ECO:0000259" key="7">
    <source>
        <dbReference type="SMART" id="SM01340"/>
    </source>
</evidence>
<dbReference type="Proteomes" id="UP000792457">
    <property type="component" value="Unassembled WGS sequence"/>
</dbReference>
<dbReference type="Gene3D" id="3.30.230.10">
    <property type="match status" value="1"/>
</dbReference>
<keyword evidence="4" id="KW-0234">DNA repair</keyword>
<dbReference type="InterPro" id="IPR038973">
    <property type="entry name" value="MutL/Mlh/Pms-like"/>
</dbReference>
<evidence type="ECO:0000256" key="1">
    <source>
        <dbReference type="ARBA" id="ARBA00004123"/>
    </source>
</evidence>
<dbReference type="GO" id="GO:0140664">
    <property type="term" value="F:ATP-dependent DNA damage sensor activity"/>
    <property type="evidence" value="ECO:0007669"/>
    <property type="project" value="InterPro"/>
</dbReference>
<evidence type="ECO:0000256" key="4">
    <source>
        <dbReference type="ARBA" id="ARBA00023204"/>
    </source>
</evidence>
<dbReference type="GO" id="GO:0030983">
    <property type="term" value="F:mismatched DNA binding"/>
    <property type="evidence" value="ECO:0007669"/>
    <property type="project" value="InterPro"/>
</dbReference>
<evidence type="ECO:0000256" key="3">
    <source>
        <dbReference type="ARBA" id="ARBA00022763"/>
    </source>
</evidence>
<dbReference type="PANTHER" id="PTHR10073">
    <property type="entry name" value="DNA MISMATCH REPAIR PROTEIN MLH, PMS, MUTL"/>
    <property type="match status" value="1"/>
</dbReference>
<dbReference type="SMART" id="SM01340">
    <property type="entry name" value="DNA_mis_repair"/>
    <property type="match status" value="1"/>
</dbReference>
<dbReference type="InterPro" id="IPR014721">
    <property type="entry name" value="Ribsml_uS5_D2-typ_fold_subgr"/>
</dbReference>
<gene>
    <name evidence="8" type="ORF">J437_LFUL018910</name>
</gene>
<dbReference type="GO" id="GO:0006298">
    <property type="term" value="P:mismatch repair"/>
    <property type="evidence" value="ECO:0007669"/>
    <property type="project" value="InterPro"/>
</dbReference>
<comment type="caution">
    <text evidence="8">The sequence shown here is derived from an EMBL/GenBank/DDBJ whole genome shotgun (WGS) entry which is preliminary data.</text>
</comment>
<reference evidence="8" key="2">
    <citation type="submission" date="2017-10" db="EMBL/GenBank/DDBJ databases">
        <title>Ladona fulva Genome sequencing and assembly.</title>
        <authorList>
            <person name="Murali S."/>
            <person name="Richards S."/>
            <person name="Bandaranaike D."/>
            <person name="Bellair M."/>
            <person name="Blankenburg K."/>
            <person name="Chao H."/>
            <person name="Dinh H."/>
            <person name="Doddapaneni H."/>
            <person name="Dugan-Rocha S."/>
            <person name="Elkadiri S."/>
            <person name="Gnanaolivu R."/>
            <person name="Hernandez B."/>
            <person name="Skinner E."/>
            <person name="Javaid M."/>
            <person name="Lee S."/>
            <person name="Li M."/>
            <person name="Ming W."/>
            <person name="Munidasa M."/>
            <person name="Muniz J."/>
            <person name="Nguyen L."/>
            <person name="Hughes D."/>
            <person name="Osuji N."/>
            <person name="Pu L.-L."/>
            <person name="Puazo M."/>
            <person name="Qu C."/>
            <person name="Quiroz J."/>
            <person name="Raj R."/>
            <person name="Weissenberger G."/>
            <person name="Xin Y."/>
            <person name="Zou X."/>
            <person name="Han Y."/>
            <person name="Worley K."/>
            <person name="Muzny D."/>
            <person name="Gibbs R."/>
        </authorList>
    </citation>
    <scope>NUCLEOTIDE SEQUENCE</scope>
    <source>
        <strain evidence="8">Sampled in the wild</strain>
    </source>
</reference>
<dbReference type="InterPro" id="IPR036890">
    <property type="entry name" value="HATPase_C_sf"/>
</dbReference>
<feature type="region of interest" description="Disordered" evidence="6">
    <location>
        <begin position="350"/>
        <end position="429"/>
    </location>
</feature>
<dbReference type="CDD" id="cd16926">
    <property type="entry name" value="HATPase_MutL-MLH-PMS-like"/>
    <property type="match status" value="1"/>
</dbReference>
<dbReference type="PANTHER" id="PTHR10073:SF12">
    <property type="entry name" value="DNA MISMATCH REPAIR PROTEIN MLH1"/>
    <property type="match status" value="1"/>
</dbReference>
<dbReference type="EMBL" id="KZ309567">
    <property type="protein sequence ID" value="KAG8239238.1"/>
    <property type="molecule type" value="Genomic_DNA"/>
</dbReference>
<comment type="similarity">
    <text evidence="2">Belongs to the DNA mismatch repair MutL/HexB family.</text>
</comment>
<sequence>MALPAPISKLDTTVINRIAAGEVIQRPANALKEMLENSLDAKATNIQISVKDGGMKLLQITDNGTGIRKEDLEIVCERFTTSKLKEFEDLKSIATYGFRGEGLASISHVARLTIITKTAASQCAYKASYVDGKLTGPPKPCAGNQGTQIIVEDLFYNLNTRRKALKTTYEEHAKIAEVVGSYAIHNSSVGFCLKKVGDGAACIRTQAKSSVVENICAVHGNSVARELLEVSTEDDKLQFKMVGQITNANYSTRKLIFLLFINHRLVDSAGIRKIIAQVYGAYLPKGGYPFVYLSLEINPNNVDVNVHPTKHQVFFLHEEEIIGKIREALENRLADCNYSRVFYTQARLPSNKPVSESKENEAGTLKPESGRQEVYQKEMVRTDSSQQKLHRFLSHDSSADISKEETKEEKTSNFNKKKKEEKIHAKHPG</sequence>
<dbReference type="AlphaFoldDB" id="A0A8K0PBW8"/>
<evidence type="ECO:0000256" key="5">
    <source>
        <dbReference type="ARBA" id="ARBA00023242"/>
    </source>
</evidence>
<evidence type="ECO:0000313" key="9">
    <source>
        <dbReference type="Proteomes" id="UP000792457"/>
    </source>
</evidence>
<dbReference type="GO" id="GO:0032389">
    <property type="term" value="C:MutLalpha complex"/>
    <property type="evidence" value="ECO:0007669"/>
    <property type="project" value="TreeGrafter"/>
</dbReference>
<feature type="non-terminal residue" evidence="8">
    <location>
        <position position="1"/>
    </location>
</feature>
<keyword evidence="9" id="KW-1185">Reference proteome</keyword>
<dbReference type="GO" id="GO:0005524">
    <property type="term" value="F:ATP binding"/>
    <property type="evidence" value="ECO:0007669"/>
    <property type="project" value="InterPro"/>
</dbReference>
<feature type="domain" description="DNA mismatch repair protein S5" evidence="7">
    <location>
        <begin position="215"/>
        <end position="334"/>
    </location>
</feature>
<comment type="subcellular location">
    <subcellularLocation>
        <location evidence="1">Nucleus</location>
    </subcellularLocation>
</comment>
<dbReference type="CDD" id="cd03483">
    <property type="entry name" value="MutL_Trans_MLH1"/>
    <property type="match status" value="1"/>
</dbReference>
<organism evidence="8 9">
    <name type="scientific">Ladona fulva</name>
    <name type="common">Scarce chaser dragonfly</name>
    <name type="synonym">Libellula fulva</name>
    <dbReference type="NCBI Taxonomy" id="123851"/>
    <lineage>
        <taxon>Eukaryota</taxon>
        <taxon>Metazoa</taxon>
        <taxon>Ecdysozoa</taxon>
        <taxon>Arthropoda</taxon>
        <taxon>Hexapoda</taxon>
        <taxon>Insecta</taxon>
        <taxon>Pterygota</taxon>
        <taxon>Palaeoptera</taxon>
        <taxon>Odonata</taxon>
        <taxon>Epiprocta</taxon>
        <taxon>Anisoptera</taxon>
        <taxon>Libelluloidea</taxon>
        <taxon>Libellulidae</taxon>
        <taxon>Ladona</taxon>
    </lineage>
</organism>
<dbReference type="SUPFAM" id="SSF55874">
    <property type="entry name" value="ATPase domain of HSP90 chaperone/DNA topoisomerase II/histidine kinase"/>
    <property type="match status" value="1"/>
</dbReference>
<dbReference type="SUPFAM" id="SSF54211">
    <property type="entry name" value="Ribosomal protein S5 domain 2-like"/>
    <property type="match status" value="1"/>
</dbReference>
<dbReference type="Gene3D" id="3.30.565.10">
    <property type="entry name" value="Histidine kinase-like ATPase, C-terminal domain"/>
    <property type="match status" value="1"/>
</dbReference>
<reference evidence="8" key="1">
    <citation type="submission" date="2013-04" db="EMBL/GenBank/DDBJ databases">
        <authorList>
            <person name="Qu J."/>
            <person name="Murali S.C."/>
            <person name="Bandaranaike D."/>
            <person name="Bellair M."/>
            <person name="Blankenburg K."/>
            <person name="Chao H."/>
            <person name="Dinh H."/>
            <person name="Doddapaneni H."/>
            <person name="Downs B."/>
            <person name="Dugan-Rocha S."/>
            <person name="Elkadiri S."/>
            <person name="Gnanaolivu R.D."/>
            <person name="Hernandez B."/>
            <person name="Javaid M."/>
            <person name="Jayaseelan J.C."/>
            <person name="Lee S."/>
            <person name="Li M."/>
            <person name="Ming W."/>
            <person name="Munidasa M."/>
            <person name="Muniz J."/>
            <person name="Nguyen L."/>
            <person name="Ongeri F."/>
            <person name="Osuji N."/>
            <person name="Pu L.-L."/>
            <person name="Puazo M."/>
            <person name="Qu C."/>
            <person name="Quiroz J."/>
            <person name="Raj R."/>
            <person name="Weissenberger G."/>
            <person name="Xin Y."/>
            <person name="Zou X."/>
            <person name="Han Y."/>
            <person name="Richards S."/>
            <person name="Worley K."/>
            <person name="Muzny D."/>
            <person name="Gibbs R."/>
        </authorList>
    </citation>
    <scope>NUCLEOTIDE SEQUENCE</scope>
    <source>
        <strain evidence="8">Sampled in the wild</strain>
    </source>
</reference>